<feature type="compositionally biased region" description="Polar residues" evidence="6">
    <location>
        <begin position="172"/>
        <end position="182"/>
    </location>
</feature>
<organism evidence="9 10">
    <name type="scientific">Muraenolepis orangiensis</name>
    <name type="common">Patagonian moray cod</name>
    <dbReference type="NCBI Taxonomy" id="630683"/>
    <lineage>
        <taxon>Eukaryota</taxon>
        <taxon>Metazoa</taxon>
        <taxon>Chordata</taxon>
        <taxon>Craniata</taxon>
        <taxon>Vertebrata</taxon>
        <taxon>Euteleostomi</taxon>
        <taxon>Actinopterygii</taxon>
        <taxon>Neopterygii</taxon>
        <taxon>Teleostei</taxon>
        <taxon>Neoteleostei</taxon>
        <taxon>Acanthomorphata</taxon>
        <taxon>Zeiogadaria</taxon>
        <taxon>Gadariae</taxon>
        <taxon>Gadiformes</taxon>
        <taxon>Muraenolepidoidei</taxon>
        <taxon>Muraenolepididae</taxon>
        <taxon>Muraenolepis</taxon>
    </lineage>
</organism>
<evidence type="ECO:0000313" key="9">
    <source>
        <dbReference type="EMBL" id="KAJ3601749.1"/>
    </source>
</evidence>
<protein>
    <recommendedName>
        <fullName evidence="8">Major facilitator superfamily associated domain-containing protein</fullName>
    </recommendedName>
</protein>
<keyword evidence="5 7" id="KW-0472">Membrane</keyword>
<comment type="similarity">
    <text evidence="2">Belongs to the major facilitator superfamily. MFSD6 family.</text>
</comment>
<evidence type="ECO:0000256" key="6">
    <source>
        <dbReference type="SAM" id="MobiDB-lite"/>
    </source>
</evidence>
<evidence type="ECO:0000256" key="2">
    <source>
        <dbReference type="ARBA" id="ARBA00005241"/>
    </source>
</evidence>
<feature type="transmembrane region" description="Helical" evidence="7">
    <location>
        <begin position="12"/>
        <end position="34"/>
    </location>
</feature>
<keyword evidence="3 7" id="KW-0812">Transmembrane</keyword>
<feature type="transmembrane region" description="Helical" evidence="7">
    <location>
        <begin position="512"/>
        <end position="532"/>
    </location>
</feature>
<feature type="compositionally biased region" description="Polar residues" evidence="6">
    <location>
        <begin position="144"/>
        <end position="156"/>
    </location>
</feature>
<evidence type="ECO:0000259" key="8">
    <source>
        <dbReference type="Pfam" id="PF12832"/>
    </source>
</evidence>
<dbReference type="Proteomes" id="UP001148018">
    <property type="component" value="Unassembled WGS sequence"/>
</dbReference>
<feature type="transmembrane region" description="Helical" evidence="7">
    <location>
        <begin position="392"/>
        <end position="412"/>
    </location>
</feature>
<keyword evidence="10" id="KW-1185">Reference proteome</keyword>
<evidence type="ECO:0000256" key="7">
    <source>
        <dbReference type="SAM" id="Phobius"/>
    </source>
</evidence>
<dbReference type="Pfam" id="PF12832">
    <property type="entry name" value="MFS_1_like"/>
    <property type="match status" value="1"/>
</dbReference>
<comment type="caution">
    <text evidence="9">The sequence shown here is derived from an EMBL/GenBank/DDBJ whole genome shotgun (WGS) entry which is preliminary data.</text>
</comment>
<dbReference type="Gene3D" id="1.20.1250.20">
    <property type="entry name" value="MFS general substrate transporter like domains"/>
    <property type="match status" value="2"/>
</dbReference>
<dbReference type="InterPro" id="IPR024989">
    <property type="entry name" value="MFS_assoc_dom"/>
</dbReference>
<proteinExistence type="inferred from homology"/>
<dbReference type="PANTHER" id="PTHR16172">
    <property type="entry name" value="MAJOR FACILITATOR SUPERFAMILY DOMAIN-CONTAINING PROTEIN 6-LIKE"/>
    <property type="match status" value="1"/>
</dbReference>
<reference evidence="9" key="1">
    <citation type="submission" date="2022-07" db="EMBL/GenBank/DDBJ databases">
        <title>Chromosome-level genome of Muraenolepis orangiensis.</title>
        <authorList>
            <person name="Kim J."/>
        </authorList>
    </citation>
    <scope>NUCLEOTIDE SEQUENCE</scope>
    <source>
        <strain evidence="9">KU_S4_2022</strain>
        <tissue evidence="9">Muscle</tissue>
    </source>
</reference>
<comment type="subcellular location">
    <subcellularLocation>
        <location evidence="1">Membrane</location>
        <topology evidence="1">Multi-pass membrane protein</topology>
    </subcellularLocation>
</comment>
<evidence type="ECO:0000256" key="4">
    <source>
        <dbReference type="ARBA" id="ARBA00022989"/>
    </source>
</evidence>
<dbReference type="InterPro" id="IPR036259">
    <property type="entry name" value="MFS_trans_sf"/>
</dbReference>
<dbReference type="GO" id="GO:0016020">
    <property type="term" value="C:membrane"/>
    <property type="evidence" value="ECO:0007669"/>
    <property type="project" value="UniProtKB-SubCell"/>
</dbReference>
<feature type="transmembrane region" description="Helical" evidence="7">
    <location>
        <begin position="313"/>
        <end position="336"/>
    </location>
</feature>
<feature type="transmembrane region" description="Helical" evidence="7">
    <location>
        <begin position="78"/>
        <end position="97"/>
    </location>
</feature>
<dbReference type="SUPFAM" id="SSF103473">
    <property type="entry name" value="MFS general substrate transporter"/>
    <property type="match status" value="1"/>
</dbReference>
<dbReference type="InterPro" id="IPR051717">
    <property type="entry name" value="MFS_MFSD6"/>
</dbReference>
<feature type="transmembrane region" description="Helical" evidence="7">
    <location>
        <begin position="232"/>
        <end position="254"/>
    </location>
</feature>
<evidence type="ECO:0000313" key="10">
    <source>
        <dbReference type="Proteomes" id="UP001148018"/>
    </source>
</evidence>
<gene>
    <name evidence="9" type="ORF">NHX12_032716</name>
</gene>
<accession>A0A9Q0IK55</accession>
<keyword evidence="4 7" id="KW-1133">Transmembrane helix</keyword>
<feature type="transmembrane region" description="Helical" evidence="7">
    <location>
        <begin position="424"/>
        <end position="441"/>
    </location>
</feature>
<evidence type="ECO:0000256" key="5">
    <source>
        <dbReference type="ARBA" id="ARBA00023136"/>
    </source>
</evidence>
<feature type="transmembrane region" description="Helical" evidence="7">
    <location>
        <begin position="275"/>
        <end position="293"/>
    </location>
</feature>
<evidence type="ECO:0000256" key="1">
    <source>
        <dbReference type="ARBA" id="ARBA00004141"/>
    </source>
</evidence>
<dbReference type="AlphaFoldDB" id="A0A9Q0IK55"/>
<dbReference type="PANTHER" id="PTHR16172:SF41">
    <property type="entry name" value="MAJOR FACILITATOR SUPERFAMILY DOMAIN-CONTAINING PROTEIN 6-LIKE"/>
    <property type="match status" value="1"/>
</dbReference>
<dbReference type="EMBL" id="JANIIK010000047">
    <property type="protein sequence ID" value="KAJ3601749.1"/>
    <property type="molecule type" value="Genomic_DNA"/>
</dbReference>
<feature type="domain" description="Major facilitator superfamily associated" evidence="8">
    <location>
        <begin position="19"/>
        <end position="514"/>
    </location>
</feature>
<dbReference type="OrthoDB" id="515887at2759"/>
<name>A0A9Q0IK55_9TELE</name>
<sequence>MKRTQQVDIKATLVLAGSFHFLCCLARACVLPFLTLYFRRLGLGPAMTGAIMAAKHLITLLWSPLASMLTKHYDKRRLVVILSLVGSAVVALLLPFIPAVDKVALVSHCNATAATVSFDPTVTPALFSAFRAEVSNAQTGVLSGNASFERQPSPNRTFEEISGAGDDRVPANGSQLEGPTSNGTFLKSPLAAKNKRSLEFPNPGKGRGMAAEEEEDLGFLGSLKAMDVRHQLFFLLLIGVSVWELFSTPLDWVVDDGLYDYLDSVDASDRHGHTRTWGLLGAACGAGGAGLLVSRLPCFLALGGHVTRNAVHFLCYVGLTVPTLLAASALLPLLHLNKKQGPANGLFKALRLVKGHPRALLCAATALMAGAVSASLENFLLWAMEDAGAGELHMGVSLAAGSLSQAAFPYLVSLRFKATVPWRVLLVGAGGLALQCLYYSFLWGPWAALPAQLLDCLSTGALWWAVRVQCEDVATGGAERSVRRTYDWLCAGLGASLGSLAGGFVVQHFGVVWLLRGVAGCMAVWCVCLPLLQWRTPHQRRINYSRLLAADTSETSDSGSEQERDWLERALEDEKRHKNINNNYSRRMNL</sequence>
<evidence type="ECO:0000256" key="3">
    <source>
        <dbReference type="ARBA" id="ARBA00022692"/>
    </source>
</evidence>
<feature type="region of interest" description="Disordered" evidence="6">
    <location>
        <begin position="144"/>
        <end position="182"/>
    </location>
</feature>